<dbReference type="Pfam" id="PF07695">
    <property type="entry name" value="7TMR-DISM_7TM"/>
    <property type="match status" value="1"/>
</dbReference>
<protein>
    <recommendedName>
        <fullName evidence="2">histidine kinase</fullName>
        <ecNumber evidence="2">2.7.13.3</ecNumber>
    </recommendedName>
</protein>
<dbReference type="InterPro" id="IPR011006">
    <property type="entry name" value="CheY-like_superfamily"/>
</dbReference>
<dbReference type="KEGG" id="pre:PCA10_08220"/>
<feature type="domain" description="Histidine kinase" evidence="8">
    <location>
        <begin position="96"/>
        <end position="317"/>
    </location>
</feature>
<dbReference type="Pfam" id="PF02518">
    <property type="entry name" value="HATPase_c"/>
    <property type="match status" value="1"/>
</dbReference>
<dbReference type="Pfam" id="PF00512">
    <property type="entry name" value="HisKA"/>
    <property type="match status" value="1"/>
</dbReference>
<feature type="coiled-coil region" evidence="6">
    <location>
        <begin position="69"/>
        <end position="96"/>
    </location>
</feature>
<dbReference type="CDD" id="cd16922">
    <property type="entry name" value="HATPase_EvgS-ArcB-TorS-like"/>
    <property type="match status" value="1"/>
</dbReference>
<keyword evidence="7" id="KW-0472">Membrane</keyword>
<dbReference type="SUPFAM" id="SSF52172">
    <property type="entry name" value="CheY-like"/>
    <property type="match status" value="1"/>
</dbReference>
<dbReference type="PRINTS" id="PR00344">
    <property type="entry name" value="BCTRLSENSOR"/>
</dbReference>
<accession>S6BBY8</accession>
<dbReference type="Gene3D" id="1.10.287.130">
    <property type="match status" value="1"/>
</dbReference>
<dbReference type="SUPFAM" id="SSF47384">
    <property type="entry name" value="Homodimeric domain of signal transducing histidine kinase"/>
    <property type="match status" value="1"/>
</dbReference>
<evidence type="ECO:0000259" key="8">
    <source>
        <dbReference type="PROSITE" id="PS50109"/>
    </source>
</evidence>
<evidence type="ECO:0000256" key="5">
    <source>
        <dbReference type="PROSITE-ProRule" id="PRU00169"/>
    </source>
</evidence>
<dbReference type="CDD" id="cd17546">
    <property type="entry name" value="REC_hyHK_CKI1_RcsC-like"/>
    <property type="match status" value="1"/>
</dbReference>
<dbReference type="InterPro" id="IPR005467">
    <property type="entry name" value="His_kinase_dom"/>
</dbReference>
<comment type="catalytic activity">
    <reaction evidence="1">
        <text>ATP + protein L-histidine = ADP + protein N-phospho-L-histidine.</text>
        <dbReference type="EC" id="2.7.13.3"/>
    </reaction>
</comment>
<evidence type="ECO:0000313" key="11">
    <source>
        <dbReference type="Proteomes" id="UP000015503"/>
    </source>
</evidence>
<dbReference type="InterPro" id="IPR003594">
    <property type="entry name" value="HATPase_dom"/>
</dbReference>
<keyword evidence="4" id="KW-0902">Two-component regulatory system</keyword>
<evidence type="ECO:0000256" key="2">
    <source>
        <dbReference type="ARBA" id="ARBA00012438"/>
    </source>
</evidence>
<dbReference type="SMART" id="SM00448">
    <property type="entry name" value="REC"/>
    <property type="match status" value="1"/>
</dbReference>
<evidence type="ECO:0000256" key="1">
    <source>
        <dbReference type="ARBA" id="ARBA00000085"/>
    </source>
</evidence>
<gene>
    <name evidence="10" type="ORF">PCA10_08220</name>
</gene>
<dbReference type="Gene3D" id="3.30.565.10">
    <property type="entry name" value="Histidine kinase-like ATPase, C-terminal domain"/>
    <property type="match status" value="1"/>
</dbReference>
<dbReference type="AlphaFoldDB" id="S6BBY8"/>
<dbReference type="CDD" id="cd00082">
    <property type="entry name" value="HisKA"/>
    <property type="match status" value="1"/>
</dbReference>
<keyword evidence="3 5" id="KW-0597">Phosphoprotein</keyword>
<dbReference type="eggNOG" id="COG0784">
    <property type="taxonomic scope" value="Bacteria"/>
</dbReference>
<keyword evidence="7" id="KW-0812">Transmembrane</keyword>
<dbReference type="PROSITE" id="PS50109">
    <property type="entry name" value="HIS_KIN"/>
    <property type="match status" value="1"/>
</dbReference>
<dbReference type="SUPFAM" id="SSF55874">
    <property type="entry name" value="ATPase domain of HSP90 chaperone/DNA topoisomerase II/histidine kinase"/>
    <property type="match status" value="1"/>
</dbReference>
<feature type="modified residue" description="4-aspartylphosphate" evidence="5">
    <location>
        <position position="390"/>
    </location>
</feature>
<feature type="transmembrane region" description="Helical" evidence="7">
    <location>
        <begin position="7"/>
        <end position="29"/>
    </location>
</feature>
<dbReference type="InterPro" id="IPR036097">
    <property type="entry name" value="HisK_dim/P_sf"/>
</dbReference>
<dbReference type="Gene3D" id="3.40.50.2300">
    <property type="match status" value="1"/>
</dbReference>
<dbReference type="InterPro" id="IPR001789">
    <property type="entry name" value="Sig_transdc_resp-reg_receiver"/>
</dbReference>
<keyword evidence="7" id="KW-1133">Transmembrane helix</keyword>
<dbReference type="SMART" id="SM00388">
    <property type="entry name" value="HisKA"/>
    <property type="match status" value="1"/>
</dbReference>
<evidence type="ECO:0000313" key="10">
    <source>
        <dbReference type="EMBL" id="BAN46554.1"/>
    </source>
</evidence>
<dbReference type="PANTHER" id="PTHR45339:SF1">
    <property type="entry name" value="HYBRID SIGNAL TRANSDUCTION HISTIDINE KINASE J"/>
    <property type="match status" value="1"/>
</dbReference>
<dbReference type="Proteomes" id="UP000015503">
    <property type="component" value="Chromosome"/>
</dbReference>
<proteinExistence type="predicted"/>
<evidence type="ECO:0000256" key="6">
    <source>
        <dbReference type="SAM" id="Coils"/>
    </source>
</evidence>
<evidence type="ECO:0000259" key="9">
    <source>
        <dbReference type="PROSITE" id="PS50110"/>
    </source>
</evidence>
<dbReference type="HOGENOM" id="CLU_000445_114_15_6"/>
<dbReference type="EMBL" id="AP013068">
    <property type="protein sequence ID" value="BAN46554.1"/>
    <property type="molecule type" value="Genomic_DNA"/>
</dbReference>
<dbReference type="InterPro" id="IPR003661">
    <property type="entry name" value="HisK_dim/P_dom"/>
</dbReference>
<dbReference type="GO" id="GO:0000155">
    <property type="term" value="F:phosphorelay sensor kinase activity"/>
    <property type="evidence" value="ECO:0007669"/>
    <property type="project" value="InterPro"/>
</dbReference>
<dbReference type="eggNOG" id="COG4251">
    <property type="taxonomic scope" value="Bacteria"/>
</dbReference>
<keyword evidence="11" id="KW-1185">Reference proteome</keyword>
<dbReference type="InterPro" id="IPR004358">
    <property type="entry name" value="Sig_transdc_His_kin-like_C"/>
</dbReference>
<evidence type="ECO:0000256" key="7">
    <source>
        <dbReference type="SAM" id="Phobius"/>
    </source>
</evidence>
<dbReference type="PATRIC" id="fig|1245471.3.peg.827"/>
<evidence type="ECO:0000256" key="3">
    <source>
        <dbReference type="ARBA" id="ARBA00022553"/>
    </source>
</evidence>
<dbReference type="STRING" id="1245471.PCA10_08220"/>
<dbReference type="PANTHER" id="PTHR45339">
    <property type="entry name" value="HYBRID SIGNAL TRANSDUCTION HISTIDINE KINASE J"/>
    <property type="match status" value="1"/>
</dbReference>
<dbReference type="Pfam" id="PF00072">
    <property type="entry name" value="Response_reg"/>
    <property type="match status" value="1"/>
</dbReference>
<evidence type="ECO:0000256" key="4">
    <source>
        <dbReference type="ARBA" id="ARBA00023012"/>
    </source>
</evidence>
<name>S6BBY8_METRE</name>
<sequence length="469" mass="51418">MRVARYFIIAWSTFLIGGAINTLMVLGYLPNVFLTMYASQIGSALEVGLLSLALADRINAMKEERTRILQDTGRKLEALNQELANSNRLKDEFLATVTHELRTPMNGVIGSLELMQTLPMDDELQQYQRTAAGSARDMMRLVNDILAMTELQAGKLYPRREPFSLRGLVDSLRVQFASRAEEKGLVFELGLDPRLPDTLEGDAGKLGQALGYLLDNAIKFTSRGGVSLKVSGQTPAEGSLALSFEVTDTGIGFASPPDGLIYRRFYQLDGSMTREYGGLGIGLALSQQLVELLGGSLTHRSLPGHGSTFSLDLVLRLPAQVQAELARRPEGPARRRPEQCTVLVVEDNAINQLVTRGMLLKLGYRVCTADNGAEALERIRREPIDAVLLDCQMPVMDGFATCRALRAMPGCADLPVLAVTAHSHSGDRERCLAAGMSDYMAKPVKFEELRAMLHAWLLCRPLASERTHG</sequence>
<keyword evidence="6" id="KW-0175">Coiled coil</keyword>
<dbReference type="InterPro" id="IPR036890">
    <property type="entry name" value="HATPase_C_sf"/>
</dbReference>
<dbReference type="InterPro" id="IPR011623">
    <property type="entry name" value="7TMR_DISM_rcpt_extracell_dom1"/>
</dbReference>
<reference evidence="10 11" key="1">
    <citation type="journal article" date="2013" name="Genome Announc.">
        <title>Complete Genome Sequence of the Carbazole Degrader Pseudomonas resinovorans Strain CA10 (NBRC 106553).</title>
        <authorList>
            <person name="Shintani M."/>
            <person name="Hosoyama A."/>
            <person name="Ohji S."/>
            <person name="Tsuchikane K."/>
            <person name="Takarada H."/>
            <person name="Yamazoe A."/>
            <person name="Fujita N."/>
            <person name="Nojiri H."/>
        </authorList>
    </citation>
    <scope>NUCLEOTIDE SEQUENCE [LARGE SCALE GENOMIC DNA]</scope>
    <source>
        <strain evidence="10 11">NBRC 106553</strain>
    </source>
</reference>
<feature type="domain" description="Response regulatory" evidence="9">
    <location>
        <begin position="341"/>
        <end position="457"/>
    </location>
</feature>
<dbReference type="PROSITE" id="PS50110">
    <property type="entry name" value="RESPONSE_REGULATORY"/>
    <property type="match status" value="1"/>
</dbReference>
<dbReference type="EC" id="2.7.13.3" evidence="2"/>
<dbReference type="SMART" id="SM00387">
    <property type="entry name" value="HATPase_c"/>
    <property type="match status" value="1"/>
</dbReference>
<organism evidence="10 11">
    <name type="scientific">Metapseudomonas resinovorans NBRC 106553</name>
    <dbReference type="NCBI Taxonomy" id="1245471"/>
    <lineage>
        <taxon>Bacteria</taxon>
        <taxon>Pseudomonadati</taxon>
        <taxon>Pseudomonadota</taxon>
        <taxon>Gammaproteobacteria</taxon>
        <taxon>Pseudomonadales</taxon>
        <taxon>Pseudomonadaceae</taxon>
        <taxon>Metapseudomonas</taxon>
    </lineage>
</organism>